<name>A0A1X7TP89_AMPQE</name>
<dbReference type="InParanoid" id="A0A1X7TP89"/>
<evidence type="ECO:0000256" key="1">
    <source>
        <dbReference type="SAM" id="MobiDB-lite"/>
    </source>
</evidence>
<organism evidence="2">
    <name type="scientific">Amphimedon queenslandica</name>
    <name type="common">Sponge</name>
    <dbReference type="NCBI Taxonomy" id="400682"/>
    <lineage>
        <taxon>Eukaryota</taxon>
        <taxon>Metazoa</taxon>
        <taxon>Porifera</taxon>
        <taxon>Demospongiae</taxon>
        <taxon>Heteroscleromorpha</taxon>
        <taxon>Haplosclerida</taxon>
        <taxon>Niphatidae</taxon>
        <taxon>Amphimedon</taxon>
    </lineage>
</organism>
<dbReference type="EnsemblMetazoa" id="Aqu2.1.16629_001">
    <property type="protein sequence ID" value="Aqu2.1.16629_001"/>
    <property type="gene ID" value="Aqu2.1.16629"/>
</dbReference>
<reference evidence="2" key="1">
    <citation type="submission" date="2017-05" db="UniProtKB">
        <authorList>
            <consortium name="EnsemblMetazoa"/>
        </authorList>
    </citation>
    <scope>IDENTIFICATION</scope>
</reference>
<accession>A0A1X7TP89</accession>
<protein>
    <submittedName>
        <fullName evidence="2">Uncharacterized protein</fullName>
    </submittedName>
</protein>
<dbReference type="AlphaFoldDB" id="A0A1X7TP89"/>
<proteinExistence type="predicted"/>
<sequence length="50" mass="5534">MLQIPCRAQTRGQAPTRQLGGNRLSWKGNSNLAQRRTLAPAGLGEKHTRH</sequence>
<feature type="region of interest" description="Disordered" evidence="1">
    <location>
        <begin position="1"/>
        <end position="50"/>
    </location>
</feature>
<evidence type="ECO:0000313" key="2">
    <source>
        <dbReference type="EnsemblMetazoa" id="Aqu2.1.16629_001"/>
    </source>
</evidence>